<evidence type="ECO:0000313" key="4">
    <source>
        <dbReference type="Proteomes" id="UP000019118"/>
    </source>
</evidence>
<evidence type="ECO:0000313" key="2">
    <source>
        <dbReference type="EMBL" id="ERL88870.1"/>
    </source>
</evidence>
<dbReference type="EMBL" id="KB632107">
    <property type="protein sequence ID" value="ERL88870.1"/>
    <property type="molecule type" value="Genomic_DNA"/>
</dbReference>
<dbReference type="Proteomes" id="UP000030742">
    <property type="component" value="Unassembled WGS sequence"/>
</dbReference>
<feature type="region of interest" description="Disordered" evidence="1">
    <location>
        <begin position="601"/>
        <end position="622"/>
    </location>
</feature>
<feature type="region of interest" description="Disordered" evidence="1">
    <location>
        <begin position="1"/>
        <end position="104"/>
    </location>
</feature>
<name>U4UG53_DENPD</name>
<feature type="compositionally biased region" description="Polar residues" evidence="1">
    <location>
        <begin position="346"/>
        <end position="356"/>
    </location>
</feature>
<keyword evidence="4" id="KW-1185">Reference proteome</keyword>
<gene>
    <name evidence="3" type="primary">109534324</name>
    <name evidence="2" type="ORF">D910_06252</name>
</gene>
<accession>U4UG53</accession>
<evidence type="ECO:0000313" key="3">
    <source>
        <dbReference type="EnsemblMetazoa" id="XP_019755508.1"/>
    </source>
</evidence>
<sequence length="961" mass="105530">MEEKPEISPSESTVPESPRPTAFTIDFGNEKKVDLQRHKSLAEKFQQRHKRGKSMSKLEGSSVATPTATKRHPLTGNLPRKSSFHSEDEKVERCKSASVSSRRSDLTLPLANTTSDRMTHSFPNAVLFSLNSPTSACDLQNVSSPEFEMISPFSPGVEQVARNVNDISLSSDEAIKSANFNIHDLDWMDRQSDTLSETGTYTLEGENYSEEQKARMSIDNEFKIEKLTVEEKTEEYIKSLSVGRFVLEEANSSTVSSQYSGSSSTVSSLHSSFSAGGGLPPVPPLKPSNEANFGNRPLELLLKAPPAGLNEFATKKVLSPILSPTQNISIGDEDAKQRLSPKHQPLTKSMPSNAKSQKSDEGAIISVTSSGAFRGKSESKQALARRLSLTKSEIHVEAYIDGKMYNEGPPNNTGSRPNSARQSKLTANIVNVQSIEVNPHNSGELGNVVSASFTCGKTGNVATVTTGLPPTPTGKLSPSKIPSPIHTLARPRSRNSLSAPPDDFDTEMILKPTRNYINSLQHKLSLDNSDQDSDYEMKYGLQLNNTAHLLKQRALHIRHNSLDDRTINNKLEHFQSKNLQPIDQTYTNVFDQYHKQNKVMNKINNSPSNSPIRRSSSFSNRNQINNIKSSNVALRKDSNLSGSPCLSQSERIQRSSSTACIKPNYAPNRGAVLEHKKIDRNQFGDTESSSEEELEPVLQKKKDLGSLSNTRCNRTFSLRRARVDNEANKLKCPNTPDMRRKTFQPTGGKPERAISVDRKPVRTNETQSRYLLSLNKRATSLAKEIPKSASKSAGSGLKPAPSKTPASFARSEAGRFSMRSSTNGPMKGAKKDGKGSKQGGGARCNSSLSSREVEFQNWKRRKSYDPMKAAAEGKKKDMEKRASGLAKLGAVSPDSSPSHSGSVHRSQSFHGTAALEQLISSDEEDVTFSADEGFSPPTPSPCELSPTKARLRHSLWDRMRN</sequence>
<feature type="region of interest" description="Disordered" evidence="1">
    <location>
        <begin position="266"/>
        <end position="291"/>
    </location>
</feature>
<feature type="compositionally biased region" description="Low complexity" evidence="1">
    <location>
        <begin position="465"/>
        <end position="480"/>
    </location>
</feature>
<dbReference type="STRING" id="77166.U4UG53"/>
<feature type="region of interest" description="Disordered" evidence="1">
    <location>
        <begin position="464"/>
        <end position="504"/>
    </location>
</feature>
<dbReference type="EnsemblMetazoa" id="XM_019899949.1">
    <property type="protein sequence ID" value="XP_019755508.1"/>
    <property type="gene ID" value="LOC109534324"/>
</dbReference>
<feature type="compositionally biased region" description="Low complexity" evidence="1">
    <location>
        <begin position="603"/>
        <end position="622"/>
    </location>
</feature>
<dbReference type="AlphaFoldDB" id="U4UG53"/>
<feature type="compositionally biased region" description="Low complexity" evidence="1">
    <location>
        <begin position="787"/>
        <end position="796"/>
    </location>
</feature>
<reference evidence="4 5" key="1">
    <citation type="journal article" date="2013" name="Genome Biol.">
        <title>Draft genome of the mountain pine beetle, Dendroctonus ponderosae Hopkins, a major forest pest.</title>
        <authorList>
            <person name="Keeling C.I."/>
            <person name="Yuen M.M."/>
            <person name="Liao N.Y."/>
            <person name="Docking T.R."/>
            <person name="Chan S.K."/>
            <person name="Taylor G.A."/>
            <person name="Palmquist D.L."/>
            <person name="Jackman S.D."/>
            <person name="Nguyen A."/>
            <person name="Li M."/>
            <person name="Henderson H."/>
            <person name="Janes J.K."/>
            <person name="Zhao Y."/>
            <person name="Pandoh P."/>
            <person name="Moore R."/>
            <person name="Sperling F.A."/>
            <person name="Huber D.P."/>
            <person name="Birol I."/>
            <person name="Jones S.J."/>
            <person name="Bohlmann J."/>
        </authorList>
    </citation>
    <scope>NUCLEOTIDE SEQUENCE</scope>
</reference>
<dbReference type="Proteomes" id="UP000019118">
    <property type="component" value="Unassembled WGS sequence"/>
</dbReference>
<dbReference type="OrthoDB" id="5822793at2759"/>
<evidence type="ECO:0000313" key="5">
    <source>
        <dbReference type="Proteomes" id="UP000030742"/>
    </source>
</evidence>
<feature type="region of interest" description="Disordered" evidence="1">
    <location>
        <begin position="784"/>
        <end position="961"/>
    </location>
</feature>
<feature type="region of interest" description="Disordered" evidence="1">
    <location>
        <begin position="326"/>
        <end position="361"/>
    </location>
</feature>
<proteinExistence type="predicted"/>
<evidence type="ECO:0000256" key="1">
    <source>
        <dbReference type="SAM" id="MobiDB-lite"/>
    </source>
</evidence>
<dbReference type="KEGG" id="dpa:109534324"/>
<protein>
    <submittedName>
        <fullName evidence="2 3">Uncharacterized protein</fullName>
    </submittedName>
</protein>
<reference evidence="3" key="2">
    <citation type="submission" date="2024-08" db="UniProtKB">
        <authorList>
            <consortium name="EnsemblMetazoa"/>
        </authorList>
    </citation>
    <scope>IDENTIFICATION</scope>
</reference>
<feature type="region of interest" description="Disordered" evidence="1">
    <location>
        <begin position="682"/>
        <end position="702"/>
    </location>
</feature>
<feature type="compositionally biased region" description="Basic and acidic residues" evidence="1">
    <location>
        <begin position="84"/>
        <end position="95"/>
    </location>
</feature>
<feature type="region of interest" description="Disordered" evidence="1">
    <location>
        <begin position="729"/>
        <end position="767"/>
    </location>
</feature>
<organism evidence="2 5">
    <name type="scientific">Dendroctonus ponderosae</name>
    <name type="common">Mountain pine beetle</name>
    <dbReference type="NCBI Taxonomy" id="77166"/>
    <lineage>
        <taxon>Eukaryota</taxon>
        <taxon>Metazoa</taxon>
        <taxon>Ecdysozoa</taxon>
        <taxon>Arthropoda</taxon>
        <taxon>Hexapoda</taxon>
        <taxon>Insecta</taxon>
        <taxon>Pterygota</taxon>
        <taxon>Neoptera</taxon>
        <taxon>Endopterygota</taxon>
        <taxon>Coleoptera</taxon>
        <taxon>Polyphaga</taxon>
        <taxon>Cucujiformia</taxon>
        <taxon>Curculionidae</taxon>
        <taxon>Scolytinae</taxon>
        <taxon>Dendroctonus</taxon>
    </lineage>
</organism>
<feature type="compositionally biased region" description="Basic and acidic residues" evidence="1">
    <location>
        <begin position="871"/>
        <end position="882"/>
    </location>
</feature>
<feature type="compositionally biased region" description="Low complexity" evidence="1">
    <location>
        <begin position="891"/>
        <end position="908"/>
    </location>
</feature>
<feature type="compositionally biased region" description="Basic and acidic residues" evidence="1">
    <location>
        <begin position="28"/>
        <end position="46"/>
    </location>
</feature>
<feature type="compositionally biased region" description="Basic and acidic residues" evidence="1">
    <location>
        <begin position="749"/>
        <end position="762"/>
    </location>
</feature>